<dbReference type="EMBL" id="JAPWTJ010003357">
    <property type="protein sequence ID" value="KAJ8958073.1"/>
    <property type="molecule type" value="Genomic_DNA"/>
</dbReference>
<evidence type="ECO:0000256" key="3">
    <source>
        <dbReference type="ARBA" id="ARBA00022448"/>
    </source>
</evidence>
<keyword evidence="3 10" id="KW-0813">Transport</keyword>
<name>A0ABQ9IR81_9CUCU</name>
<evidence type="ECO:0000313" key="12">
    <source>
        <dbReference type="Proteomes" id="UP001162164"/>
    </source>
</evidence>
<keyword evidence="9 10" id="KW-0472">Membrane</keyword>
<evidence type="ECO:0000256" key="8">
    <source>
        <dbReference type="ARBA" id="ARBA00023128"/>
    </source>
</evidence>
<protein>
    <recommendedName>
        <fullName evidence="10">Succinate dehydrogenase [ubiquinone] cytochrome b small subunit</fullName>
    </recommendedName>
</protein>
<keyword evidence="7 10" id="KW-1133">Transmembrane helix</keyword>
<keyword evidence="10" id="KW-0816">Tricarboxylic acid cycle</keyword>
<evidence type="ECO:0000256" key="7">
    <source>
        <dbReference type="ARBA" id="ARBA00022989"/>
    </source>
</evidence>
<dbReference type="Pfam" id="PF05328">
    <property type="entry name" value="CybS"/>
    <property type="match status" value="1"/>
</dbReference>
<proteinExistence type="inferred from homology"/>
<evidence type="ECO:0000256" key="9">
    <source>
        <dbReference type="ARBA" id="ARBA00023136"/>
    </source>
</evidence>
<evidence type="ECO:0000256" key="6">
    <source>
        <dbReference type="ARBA" id="ARBA00022946"/>
    </source>
</evidence>
<dbReference type="InterPro" id="IPR007992">
    <property type="entry name" value="CybS"/>
</dbReference>
<accession>A0ABQ9IR81</accession>
<keyword evidence="4 10" id="KW-0812">Transmembrane</keyword>
<dbReference type="Gene3D" id="1.20.1300.10">
    <property type="entry name" value="Fumarate reductase/succinate dehydrogenase, transmembrane subunit"/>
    <property type="match status" value="1"/>
</dbReference>
<evidence type="ECO:0000256" key="10">
    <source>
        <dbReference type="RuleBase" id="RU364031"/>
    </source>
</evidence>
<sequence>MSGDHSKLWPIEKAVSIALLGVVPATLLFSNLVLDNIFALLVVAHFHWGLEACAVDYIRPVIFGPVIPKLAIGLLYAISALTLGSLLYYNHTCIGIGCTFNTLWSIKN</sequence>
<reference evidence="11" key="1">
    <citation type="journal article" date="2023" name="Insect Mol. Biol.">
        <title>Genome sequencing provides insights into the evolution of gene families encoding plant cell wall-degrading enzymes in longhorned beetles.</title>
        <authorList>
            <person name="Shin N.R."/>
            <person name="Okamura Y."/>
            <person name="Kirsch R."/>
            <person name="Pauchet Y."/>
        </authorList>
    </citation>
    <scope>NUCLEOTIDE SEQUENCE</scope>
    <source>
        <strain evidence="11">MMC_N1</strain>
    </source>
</reference>
<evidence type="ECO:0000256" key="2">
    <source>
        <dbReference type="ARBA" id="ARBA00007294"/>
    </source>
</evidence>
<gene>
    <name evidence="11" type="ORF">NQ317_004496</name>
</gene>
<feature type="transmembrane region" description="Helical" evidence="10">
    <location>
        <begin position="37"/>
        <end position="58"/>
    </location>
</feature>
<dbReference type="InterPro" id="IPR034804">
    <property type="entry name" value="SQR/QFR_C/D"/>
</dbReference>
<feature type="transmembrane region" description="Helical" evidence="10">
    <location>
        <begin position="12"/>
        <end position="31"/>
    </location>
</feature>
<keyword evidence="12" id="KW-1185">Reference proteome</keyword>
<comment type="caution">
    <text evidence="11">The sequence shown here is derived from an EMBL/GenBank/DDBJ whole genome shotgun (WGS) entry which is preliminary data.</text>
</comment>
<keyword evidence="10" id="KW-0408">Iron</keyword>
<comment type="subcellular location">
    <subcellularLocation>
        <location evidence="1 10">Mitochondrion inner membrane</location>
        <topology evidence="1 10">Multi-pass membrane protein</topology>
    </subcellularLocation>
</comment>
<dbReference type="PANTHER" id="PTHR13337:SF2">
    <property type="entry name" value="SUCCINATE DEHYDROGENASE [UBIQUINONE] CYTOCHROME B SMALL SUBUNIT, MITOCHONDRIAL"/>
    <property type="match status" value="1"/>
</dbReference>
<feature type="transmembrane region" description="Helical" evidence="10">
    <location>
        <begin position="70"/>
        <end position="89"/>
    </location>
</feature>
<keyword evidence="10" id="KW-0249">Electron transport</keyword>
<comment type="similarity">
    <text evidence="2 10">Belongs to the CybS family.</text>
</comment>
<keyword evidence="10" id="KW-0349">Heme</keyword>
<evidence type="ECO:0000256" key="5">
    <source>
        <dbReference type="ARBA" id="ARBA00022792"/>
    </source>
</evidence>
<evidence type="ECO:0000256" key="1">
    <source>
        <dbReference type="ARBA" id="ARBA00004448"/>
    </source>
</evidence>
<organism evidence="11 12">
    <name type="scientific">Molorchus minor</name>
    <dbReference type="NCBI Taxonomy" id="1323400"/>
    <lineage>
        <taxon>Eukaryota</taxon>
        <taxon>Metazoa</taxon>
        <taxon>Ecdysozoa</taxon>
        <taxon>Arthropoda</taxon>
        <taxon>Hexapoda</taxon>
        <taxon>Insecta</taxon>
        <taxon>Pterygota</taxon>
        <taxon>Neoptera</taxon>
        <taxon>Endopterygota</taxon>
        <taxon>Coleoptera</taxon>
        <taxon>Polyphaga</taxon>
        <taxon>Cucujiformia</taxon>
        <taxon>Chrysomeloidea</taxon>
        <taxon>Cerambycidae</taxon>
        <taxon>Lamiinae</taxon>
        <taxon>Monochamini</taxon>
        <taxon>Molorchus</taxon>
    </lineage>
</organism>
<dbReference type="Proteomes" id="UP001162164">
    <property type="component" value="Unassembled WGS sequence"/>
</dbReference>
<evidence type="ECO:0000256" key="4">
    <source>
        <dbReference type="ARBA" id="ARBA00022692"/>
    </source>
</evidence>
<keyword evidence="10" id="KW-0479">Metal-binding</keyword>
<evidence type="ECO:0000313" key="11">
    <source>
        <dbReference type="EMBL" id="KAJ8958073.1"/>
    </source>
</evidence>
<comment type="function">
    <text evidence="10">Membrane-anchoring subunit of succinate dehydrogenase (SDH) that is involved in complex II of the mitochondrial electron transport chain and is responsible for transferring electrons from succinate to ubiquinone (coenzyme Q).</text>
</comment>
<dbReference type="PANTHER" id="PTHR13337">
    <property type="entry name" value="SUCCINATE DEHYDROGENASE"/>
    <property type="match status" value="1"/>
</dbReference>
<keyword evidence="5 10" id="KW-0999">Mitochondrion inner membrane</keyword>
<keyword evidence="6 10" id="KW-0809">Transit peptide</keyword>
<keyword evidence="8 10" id="KW-0496">Mitochondrion</keyword>